<reference evidence="3 4" key="1">
    <citation type="submission" date="2015-04" db="EMBL/GenBank/DDBJ databases">
        <title>Complete genome of flavobacterium.</title>
        <authorList>
            <person name="Kwon Y.M."/>
            <person name="Kim S.-J."/>
        </authorList>
    </citation>
    <scope>NUCLEOTIDE SEQUENCE [LARGE SCALE GENOMIC DNA]</scope>
    <source>
        <strain evidence="3 4">DK169</strain>
    </source>
</reference>
<name>A0A0Q0XFF5_9FLAO</name>
<dbReference type="AlphaFoldDB" id="A0A0Q0XFF5"/>
<dbReference type="InterPro" id="IPR032675">
    <property type="entry name" value="LRR_dom_sf"/>
</dbReference>
<protein>
    <recommendedName>
        <fullName evidence="5">Internalin</fullName>
    </recommendedName>
</protein>
<keyword evidence="2" id="KW-0677">Repeat</keyword>
<dbReference type="PANTHER" id="PTHR46652:SF3">
    <property type="entry name" value="LEUCINE-RICH REPEAT-CONTAINING PROTEIN 9"/>
    <property type="match status" value="1"/>
</dbReference>
<dbReference type="RefSeq" id="WP_055394052.1">
    <property type="nucleotide sequence ID" value="NZ_LCTZ01000002.1"/>
</dbReference>
<evidence type="ECO:0000256" key="2">
    <source>
        <dbReference type="ARBA" id="ARBA00022737"/>
    </source>
</evidence>
<keyword evidence="1" id="KW-0433">Leucine-rich repeat</keyword>
<comment type="caution">
    <text evidence="3">The sequence shown here is derived from an EMBL/GenBank/DDBJ whole genome shotgun (WGS) entry which is preliminary data.</text>
</comment>
<dbReference type="SUPFAM" id="SSF52058">
    <property type="entry name" value="L domain-like"/>
    <property type="match status" value="1"/>
</dbReference>
<dbReference type="OrthoDB" id="1426594at2"/>
<dbReference type="Proteomes" id="UP000050827">
    <property type="component" value="Unassembled WGS sequence"/>
</dbReference>
<dbReference type="EMBL" id="LCTZ01000002">
    <property type="protein sequence ID" value="KQC29848.1"/>
    <property type="molecule type" value="Genomic_DNA"/>
</dbReference>
<evidence type="ECO:0008006" key="5">
    <source>
        <dbReference type="Google" id="ProtNLM"/>
    </source>
</evidence>
<sequence>MQKIVSLGFLFILVHFTIHAQKEGIDVKISSHSFIIYHINPDAIKAINSMPNKQNRKVVVGKMISQSEFDIICEKLSWISELEIARHNEQIKNISAISNLKSLQRLKINTSKASKESPIDLGPLQNLSLLSTLDFYGTHVTNTEALGSLNKLQNISFYKSAINSISFLENTPEIRQLSLYGFEHTFEDYRPVANLKELKSLNIYMNEQAIDQKLVFLKSLSNLRQIKMSDNPNLTSLDFLENNSNMEEIHASWCTGLSDFSALTNMKKLKILFLRSTQLENLDMLMGITTVTNIDISKTRIKNISFLKNCSNLSSIKISKTQIKDISPLFNCRKLKRIELSSNIPNEQIKRLKSLNPKMRIRVLD</sequence>
<dbReference type="STRING" id="346185.AAY42_08100"/>
<gene>
    <name evidence="3" type="ORF">AAY42_08100</name>
</gene>
<dbReference type="PANTHER" id="PTHR46652">
    <property type="entry name" value="LEUCINE-RICH REPEAT AND IQ DOMAIN-CONTAINING PROTEIN 1-RELATED"/>
    <property type="match status" value="1"/>
</dbReference>
<accession>A0A0Q0XFF5</accession>
<evidence type="ECO:0000256" key="1">
    <source>
        <dbReference type="ARBA" id="ARBA00022614"/>
    </source>
</evidence>
<proteinExistence type="predicted"/>
<dbReference type="Gene3D" id="3.80.10.10">
    <property type="entry name" value="Ribonuclease Inhibitor"/>
    <property type="match status" value="1"/>
</dbReference>
<evidence type="ECO:0000313" key="3">
    <source>
        <dbReference type="EMBL" id="KQC29848.1"/>
    </source>
</evidence>
<organism evidence="3 4">
    <name type="scientific">Flagellimonas eckloniae</name>
    <dbReference type="NCBI Taxonomy" id="346185"/>
    <lineage>
        <taxon>Bacteria</taxon>
        <taxon>Pseudomonadati</taxon>
        <taxon>Bacteroidota</taxon>
        <taxon>Flavobacteriia</taxon>
        <taxon>Flavobacteriales</taxon>
        <taxon>Flavobacteriaceae</taxon>
        <taxon>Flagellimonas</taxon>
    </lineage>
</organism>
<evidence type="ECO:0000313" key="4">
    <source>
        <dbReference type="Proteomes" id="UP000050827"/>
    </source>
</evidence>
<keyword evidence="4" id="KW-1185">Reference proteome</keyword>
<dbReference type="InterPro" id="IPR050836">
    <property type="entry name" value="SDS22/Internalin_LRR"/>
</dbReference>